<keyword evidence="1" id="KW-0472">Membrane</keyword>
<feature type="transmembrane region" description="Helical" evidence="1">
    <location>
        <begin position="45"/>
        <end position="67"/>
    </location>
</feature>
<protein>
    <submittedName>
        <fullName evidence="2">Uncharacterized protein</fullName>
    </submittedName>
</protein>
<sequence>PKTRSKNEQRKKEDNGFVISIEFESTFSHCFKINFTHSQFLHNSFSIASLLIHFISFFSLFPIFFLFRLLGLIELDCGDCLEWKLHFGF</sequence>
<name>A0A392PGG6_9FABA</name>
<organism evidence="2 3">
    <name type="scientific">Trifolium medium</name>
    <dbReference type="NCBI Taxonomy" id="97028"/>
    <lineage>
        <taxon>Eukaryota</taxon>
        <taxon>Viridiplantae</taxon>
        <taxon>Streptophyta</taxon>
        <taxon>Embryophyta</taxon>
        <taxon>Tracheophyta</taxon>
        <taxon>Spermatophyta</taxon>
        <taxon>Magnoliopsida</taxon>
        <taxon>eudicotyledons</taxon>
        <taxon>Gunneridae</taxon>
        <taxon>Pentapetalae</taxon>
        <taxon>rosids</taxon>
        <taxon>fabids</taxon>
        <taxon>Fabales</taxon>
        <taxon>Fabaceae</taxon>
        <taxon>Papilionoideae</taxon>
        <taxon>50 kb inversion clade</taxon>
        <taxon>NPAAA clade</taxon>
        <taxon>Hologalegina</taxon>
        <taxon>IRL clade</taxon>
        <taxon>Trifolieae</taxon>
        <taxon>Trifolium</taxon>
    </lineage>
</organism>
<dbReference type="AlphaFoldDB" id="A0A392PGG6"/>
<comment type="caution">
    <text evidence="2">The sequence shown here is derived from an EMBL/GenBank/DDBJ whole genome shotgun (WGS) entry which is preliminary data.</text>
</comment>
<keyword evidence="1" id="KW-1133">Transmembrane helix</keyword>
<evidence type="ECO:0000313" key="3">
    <source>
        <dbReference type="Proteomes" id="UP000265520"/>
    </source>
</evidence>
<keyword evidence="1" id="KW-0812">Transmembrane</keyword>
<accession>A0A392PGG6</accession>
<reference evidence="2 3" key="1">
    <citation type="journal article" date="2018" name="Front. Plant Sci.">
        <title>Red Clover (Trifolium pratense) and Zigzag Clover (T. medium) - A Picture of Genomic Similarities and Differences.</title>
        <authorList>
            <person name="Dluhosova J."/>
            <person name="Istvanek J."/>
            <person name="Nedelnik J."/>
            <person name="Repkova J."/>
        </authorList>
    </citation>
    <scope>NUCLEOTIDE SEQUENCE [LARGE SCALE GENOMIC DNA]</scope>
    <source>
        <strain evidence="3">cv. 10/8</strain>
        <tissue evidence="2">Leaf</tissue>
    </source>
</reference>
<evidence type="ECO:0000256" key="1">
    <source>
        <dbReference type="SAM" id="Phobius"/>
    </source>
</evidence>
<evidence type="ECO:0000313" key="2">
    <source>
        <dbReference type="EMBL" id="MCI10884.1"/>
    </source>
</evidence>
<proteinExistence type="predicted"/>
<dbReference type="Proteomes" id="UP000265520">
    <property type="component" value="Unassembled WGS sequence"/>
</dbReference>
<feature type="non-terminal residue" evidence="2">
    <location>
        <position position="1"/>
    </location>
</feature>
<dbReference type="EMBL" id="LXQA010078016">
    <property type="protein sequence ID" value="MCI10884.1"/>
    <property type="molecule type" value="Genomic_DNA"/>
</dbReference>
<keyword evidence="3" id="KW-1185">Reference proteome</keyword>